<dbReference type="InterPro" id="IPR021314">
    <property type="entry name" value="DUF2911"/>
</dbReference>
<dbReference type="EMBL" id="JBHUHV010000063">
    <property type="protein sequence ID" value="MFD2069481.1"/>
    <property type="molecule type" value="Genomic_DNA"/>
</dbReference>
<accession>A0ABW4X4G2</accession>
<evidence type="ECO:0000313" key="2">
    <source>
        <dbReference type="Proteomes" id="UP001597369"/>
    </source>
</evidence>
<sequence length="228" mass="24961">MLFRSHKTLFTRLGKLHMTIELRSAILAVALGAALASCNEQVAEQKAPEQESHHASAHEANAQEGALAIQAQAEPDTLKGSLKAEAHGQIGPAHLTVAYHSPAVRGRVIWGGLVAHNQVWVTGAHSATSLQTDQPITIGGQPLPAGKYALFTVPGEKEWTVIINKNWEQHLADDYSEAEDVVRFTVTPERVEQHQERLRYQIVTQHDAQGAIVMTWDKLKLTLPVSGR</sequence>
<proteinExistence type="predicted"/>
<dbReference type="Proteomes" id="UP001597369">
    <property type="component" value="Unassembled WGS sequence"/>
</dbReference>
<protein>
    <submittedName>
        <fullName evidence="1">DUF2911 domain-containing protein</fullName>
    </submittedName>
</protein>
<comment type="caution">
    <text evidence="1">The sequence shown here is derived from an EMBL/GenBank/DDBJ whole genome shotgun (WGS) entry which is preliminary data.</text>
</comment>
<organism evidence="1 2">
    <name type="scientific">Pontibacter silvestris</name>
    <dbReference type="NCBI Taxonomy" id="2305183"/>
    <lineage>
        <taxon>Bacteria</taxon>
        <taxon>Pseudomonadati</taxon>
        <taxon>Bacteroidota</taxon>
        <taxon>Cytophagia</taxon>
        <taxon>Cytophagales</taxon>
        <taxon>Hymenobacteraceae</taxon>
        <taxon>Pontibacter</taxon>
    </lineage>
</organism>
<name>A0ABW4X4G2_9BACT</name>
<dbReference type="RefSeq" id="WP_229962949.1">
    <property type="nucleotide sequence ID" value="NZ_JAJJWI010000040.1"/>
</dbReference>
<evidence type="ECO:0000313" key="1">
    <source>
        <dbReference type="EMBL" id="MFD2069481.1"/>
    </source>
</evidence>
<gene>
    <name evidence="1" type="ORF">ACFSKU_21545</name>
</gene>
<reference evidence="2" key="1">
    <citation type="journal article" date="2019" name="Int. J. Syst. Evol. Microbiol.">
        <title>The Global Catalogue of Microorganisms (GCM) 10K type strain sequencing project: providing services to taxonomists for standard genome sequencing and annotation.</title>
        <authorList>
            <consortium name="The Broad Institute Genomics Platform"/>
            <consortium name="The Broad Institute Genome Sequencing Center for Infectious Disease"/>
            <person name="Wu L."/>
            <person name="Ma J."/>
        </authorList>
    </citation>
    <scope>NUCLEOTIDE SEQUENCE [LARGE SCALE GENOMIC DNA]</scope>
    <source>
        <strain evidence="2">JCM 16545</strain>
    </source>
</reference>
<keyword evidence="2" id="KW-1185">Reference proteome</keyword>
<dbReference type="Pfam" id="PF11138">
    <property type="entry name" value="DUF2911"/>
    <property type="match status" value="1"/>
</dbReference>